<keyword evidence="2" id="KW-1185">Reference proteome</keyword>
<gene>
    <name evidence="1" type="ORF">PBV87_11480</name>
</gene>
<protein>
    <submittedName>
        <fullName evidence="1">Uncharacterized protein</fullName>
    </submittedName>
</protein>
<evidence type="ECO:0000313" key="2">
    <source>
        <dbReference type="Proteomes" id="UP001169242"/>
    </source>
</evidence>
<organism evidence="1 2">
    <name type="scientific">Holtiella tumoricola</name>
    <dbReference type="NCBI Taxonomy" id="3018743"/>
    <lineage>
        <taxon>Bacteria</taxon>
        <taxon>Bacillati</taxon>
        <taxon>Bacillota</taxon>
        <taxon>Clostridia</taxon>
        <taxon>Lachnospirales</taxon>
        <taxon>Cellulosilyticaceae</taxon>
        <taxon>Holtiella</taxon>
    </lineage>
</organism>
<proteinExistence type="predicted"/>
<dbReference type="EMBL" id="JAQIFT010000045">
    <property type="protein sequence ID" value="MDA3732104.1"/>
    <property type="molecule type" value="Genomic_DNA"/>
</dbReference>
<accession>A0AA42DNB0</accession>
<dbReference type="RefSeq" id="WP_271012380.1">
    <property type="nucleotide sequence ID" value="NZ_JAQIFT010000045.1"/>
</dbReference>
<name>A0AA42DNB0_9FIRM</name>
<sequence>MGSKSFSISGGAVATSSTSTTMDFTKLVNDYNNGLVSDLNGTFSGIGVNVKNVSMGSTVNCNVNSFGINFPVSFTSKYEDTADRNIYKELSVPLNTVSLINTLKQNSNKLMSTITSGTTNFYAPAGLSVTLTTKNVEDFTSATITGKYIDEDIVVTRNTGTGIYIALQQILKDNTTKTIYSKASNTNSVVIPAGTITDIVNSTYKVYVDSGISLESYGDMYIIPTGGTKVYLLSGLSVKTPEISNLAYIGDYWEYPITINWRSENQGSYEYECYYNNANVKSGSGGIDKSFIIPANTFTGTLPSTVRVRTLRTYAGVTYYSDWEEISLRLQDITATISSLNVEGDYWEKPILVSWQSNNQQKFKVEVLKSNVVIKTYTGTTATNYSIPLEELSEGLCVVRVSVAYADRWVNSTERSVTLKDTTAILSDISLSGSNIDLPLTLSWQSTDQQKYEVEIYKDESIVQSYNGTTAISVNIPNNTLTTGLHKFKVRVAYKDRWTEWKEYTATLTETLPSIGVLEPDGVITERDSPIRIWWTSQNQTRWKLVIDGVTTLTGTTEKEYILNAGALTTGTHSMLLTVTYVTSSEIEKPTTKSSEWIVQGKPPIPTITCNDSFQTNRPTITWDTQEQQGYILEVLNGEKVIYSTDWENGLVTVHKINDYLENGIYTVRVKIMNQFNLESDYGNKQITINANVNEGIALEAIQCPSNVMLTWDNPGNVFEKFYIIRNGEVVGKTEKTTYIDFSAWGELIYHIRGITSNDTFKDSNQVYSECNINNAIICTIDRLEDIMEVGIMRDKYSFSRDIYLESEEVFLTGRISPVTIFGEHKRNTYALSFVSSNVKKFIEMCNRKQVFLYRDRNFKAYVTVSSITESIDKFGIQYTCDPVEVDYSEVIKYD</sequence>
<reference evidence="1" key="1">
    <citation type="journal article" date="2023" name="Int. J. Syst. Evol. Microbiol.">
        <title>&lt;i&gt;Holtiella tumoricola&lt;/i&gt; gen. nov. sp. nov., isolated from a human clinical sample.</title>
        <authorList>
            <person name="Allen-Vercoe E."/>
            <person name="Daigneault M.C."/>
            <person name="Vancuren S.J."/>
            <person name="Cochrane K."/>
            <person name="O'Neal L.L."/>
            <person name="Sankaranarayanan K."/>
            <person name="Lawson P.A."/>
        </authorList>
    </citation>
    <scope>NUCLEOTIDE SEQUENCE</scope>
    <source>
        <strain evidence="1">CC70A</strain>
    </source>
</reference>
<comment type="caution">
    <text evidence="1">The sequence shown here is derived from an EMBL/GenBank/DDBJ whole genome shotgun (WGS) entry which is preliminary data.</text>
</comment>
<dbReference type="AlphaFoldDB" id="A0AA42DNB0"/>
<evidence type="ECO:0000313" key="1">
    <source>
        <dbReference type="EMBL" id="MDA3732104.1"/>
    </source>
</evidence>
<dbReference type="Proteomes" id="UP001169242">
    <property type="component" value="Unassembled WGS sequence"/>
</dbReference>